<comment type="caution">
    <text evidence="6">The sequence shown here is derived from an EMBL/GenBank/DDBJ whole genome shotgun (WGS) entry which is preliminary data.</text>
</comment>
<dbReference type="OrthoDB" id="9803907at2"/>
<dbReference type="Pfam" id="PF13535">
    <property type="entry name" value="ATP-grasp_4"/>
    <property type="match status" value="1"/>
</dbReference>
<dbReference type="EMBL" id="LQZQ01000012">
    <property type="protein sequence ID" value="KYG77049.1"/>
    <property type="molecule type" value="Genomic_DNA"/>
</dbReference>
<protein>
    <recommendedName>
        <fullName evidence="5">ATP-grasp domain-containing protein</fullName>
    </recommendedName>
</protein>
<dbReference type="STRING" id="279360.MB14_02275"/>
<accession>A0A150XE77</accession>
<dbReference type="SUPFAM" id="SSF56059">
    <property type="entry name" value="Glutathione synthetase ATP-binding domain-like"/>
    <property type="match status" value="1"/>
</dbReference>
<dbReference type="SUPFAM" id="SSF52440">
    <property type="entry name" value="PreATP-grasp domain"/>
    <property type="match status" value="1"/>
</dbReference>
<evidence type="ECO:0000313" key="6">
    <source>
        <dbReference type="EMBL" id="KYG77049.1"/>
    </source>
</evidence>
<dbReference type="Proteomes" id="UP000075583">
    <property type="component" value="Unassembled WGS sequence"/>
</dbReference>
<organism evidence="6 7">
    <name type="scientific">Roseivirga ehrenbergii (strain DSM 102268 / JCM 13514 / KCTC 12282 / NCIMB 14502 / KMM 6017)</name>
    <dbReference type="NCBI Taxonomy" id="279360"/>
    <lineage>
        <taxon>Bacteria</taxon>
        <taxon>Pseudomonadati</taxon>
        <taxon>Bacteroidota</taxon>
        <taxon>Cytophagia</taxon>
        <taxon>Cytophagales</taxon>
        <taxon>Roseivirgaceae</taxon>
        <taxon>Roseivirga</taxon>
    </lineage>
</organism>
<dbReference type="PANTHER" id="PTHR43585:SF2">
    <property type="entry name" value="ATP-GRASP ENZYME FSQD"/>
    <property type="match status" value="1"/>
</dbReference>
<evidence type="ECO:0000256" key="2">
    <source>
        <dbReference type="ARBA" id="ARBA00022741"/>
    </source>
</evidence>
<dbReference type="GO" id="GO:0046872">
    <property type="term" value="F:metal ion binding"/>
    <property type="evidence" value="ECO:0007669"/>
    <property type="project" value="InterPro"/>
</dbReference>
<keyword evidence="7" id="KW-1185">Reference proteome</keyword>
<dbReference type="PROSITE" id="PS50975">
    <property type="entry name" value="ATP_GRASP"/>
    <property type="match status" value="1"/>
</dbReference>
<keyword evidence="3 4" id="KW-0067">ATP-binding</keyword>
<dbReference type="InterPro" id="IPR011761">
    <property type="entry name" value="ATP-grasp"/>
</dbReference>
<name>A0A150XE77_ROSEK</name>
<evidence type="ECO:0000256" key="3">
    <source>
        <dbReference type="ARBA" id="ARBA00022840"/>
    </source>
</evidence>
<feature type="domain" description="ATP-grasp" evidence="5">
    <location>
        <begin position="106"/>
        <end position="298"/>
    </location>
</feature>
<dbReference type="PANTHER" id="PTHR43585">
    <property type="entry name" value="FUMIPYRROLE BIOSYNTHESIS PROTEIN C"/>
    <property type="match status" value="1"/>
</dbReference>
<dbReference type="GO" id="GO:0016874">
    <property type="term" value="F:ligase activity"/>
    <property type="evidence" value="ECO:0007669"/>
    <property type="project" value="UniProtKB-KW"/>
</dbReference>
<evidence type="ECO:0000256" key="4">
    <source>
        <dbReference type="PROSITE-ProRule" id="PRU00409"/>
    </source>
</evidence>
<dbReference type="InterPro" id="IPR052032">
    <property type="entry name" value="ATP-dep_AA_Ligase"/>
</dbReference>
<dbReference type="AlphaFoldDB" id="A0A150XE77"/>
<dbReference type="Gene3D" id="3.40.50.20">
    <property type="match status" value="1"/>
</dbReference>
<dbReference type="RefSeq" id="WP_062591159.1">
    <property type="nucleotide sequence ID" value="NZ_LQZQ01000012.1"/>
</dbReference>
<dbReference type="InterPro" id="IPR013815">
    <property type="entry name" value="ATP_grasp_subdomain_1"/>
</dbReference>
<proteinExistence type="predicted"/>
<evidence type="ECO:0000256" key="1">
    <source>
        <dbReference type="ARBA" id="ARBA00022598"/>
    </source>
</evidence>
<dbReference type="InterPro" id="IPR016185">
    <property type="entry name" value="PreATP-grasp_dom_sf"/>
</dbReference>
<reference evidence="6" key="1">
    <citation type="submission" date="2016-01" db="EMBL/GenBank/DDBJ databases">
        <title>Genome sequencing of Roseivirga ehrenbergii KMM 6017.</title>
        <authorList>
            <person name="Selvaratnam C."/>
            <person name="Thevarajoo S."/>
            <person name="Goh K.M."/>
            <person name="Ee R."/>
            <person name="Chan K.-G."/>
            <person name="Chong C.S."/>
        </authorList>
    </citation>
    <scope>NUCLEOTIDE SEQUENCE [LARGE SCALE GENOMIC DNA]</scope>
    <source>
        <strain evidence="6">KMM 6017</strain>
    </source>
</reference>
<evidence type="ECO:0000313" key="7">
    <source>
        <dbReference type="Proteomes" id="UP000075583"/>
    </source>
</evidence>
<sequence length="381" mass="42592">MRNLMILGAGEMQVPVIKRANDMGLATIVVDFDANAPGFVFSKERIVVSTNDFESILKIAKDRQIDGILTTSDYPVRVVAKVARHLGLKAMSEKVAELCTNKYLQRSFFKENGIRTPCFRQIESLEDLLHIDHFPSIIKPIDSSASRGVKKVNNRQELDSQYRVAMSFSKMSKVIVEDYIEGREYSVEGLSQNGITHIIAITEKTTLGEEHGYFVEDNHLIPAQVTEEEERLIKAEVLNAIGKMGIDNCPTHTEVKLNEQGAFIIEIACRLGGDYITSDLVPLATGIDMLEALIKTSMGDAVDPLPSISKVASIQFLNTKNYDRCCEFVKNASEHIIRSEVKNYHANVITSSMNRMGYILLQTNTIDEMNKTLAKSREVIV</sequence>
<dbReference type="GO" id="GO:0005524">
    <property type="term" value="F:ATP binding"/>
    <property type="evidence" value="ECO:0007669"/>
    <property type="project" value="UniProtKB-UniRule"/>
</dbReference>
<keyword evidence="2 4" id="KW-0547">Nucleotide-binding</keyword>
<dbReference type="Gene3D" id="3.30.1490.20">
    <property type="entry name" value="ATP-grasp fold, A domain"/>
    <property type="match status" value="1"/>
</dbReference>
<dbReference type="Gene3D" id="3.30.470.20">
    <property type="entry name" value="ATP-grasp fold, B domain"/>
    <property type="match status" value="1"/>
</dbReference>
<keyword evidence="1" id="KW-0436">Ligase</keyword>
<gene>
    <name evidence="6" type="ORF">MB14_02275</name>
</gene>
<evidence type="ECO:0000259" key="5">
    <source>
        <dbReference type="PROSITE" id="PS50975"/>
    </source>
</evidence>